<dbReference type="RefSeq" id="WP_198766465.1">
    <property type="nucleotide sequence ID" value="NZ_JAEACF010000001.1"/>
</dbReference>
<dbReference type="InterPro" id="IPR009267">
    <property type="entry name" value="NTP_transf_6"/>
</dbReference>
<reference evidence="1 2" key="1">
    <citation type="submission" date="2024-06" db="EMBL/GenBank/DDBJ databases">
        <title>Genomic Encyclopedia of Type Strains, Phase IV (KMG-IV): sequencing the most valuable type-strain genomes for metagenomic binning, comparative biology and taxonomic classification.</title>
        <authorList>
            <person name="Goeker M."/>
        </authorList>
    </citation>
    <scope>NUCLEOTIDE SEQUENCE [LARGE SCALE GENOMIC DNA]</scope>
    <source>
        <strain evidence="1 2">DSM 100124</strain>
    </source>
</reference>
<dbReference type="Pfam" id="PF06042">
    <property type="entry name" value="NTP_transf_6"/>
    <property type="match status" value="1"/>
</dbReference>
<sequence length="190" mass="22495">MKKVNQHQYIIDMIKNDEWMMRVLRAAKTLDLPDWWICAGFVRSKVWDTLHGFQERTRLADIDVVYFNPEDLKKVSEKKYEEMLLGLIPNLPWSVKNEARMHLVNDDFEPYTSTVDAISKFPETVTALGVRLNEQGEVILAAPCGIEDVLSMEVRPTDSYRRTEDRRNKYKERVKKKNWEAVWYKVRVVE</sequence>
<keyword evidence="2" id="KW-1185">Reference proteome</keyword>
<dbReference type="PANTHER" id="PTHR39166">
    <property type="entry name" value="BLL1166 PROTEIN"/>
    <property type="match status" value="1"/>
</dbReference>
<organism evidence="1 2">
    <name type="scientific">Fictibacillus halophilus</name>
    <dbReference type="NCBI Taxonomy" id="1610490"/>
    <lineage>
        <taxon>Bacteria</taxon>
        <taxon>Bacillati</taxon>
        <taxon>Bacillota</taxon>
        <taxon>Bacilli</taxon>
        <taxon>Bacillales</taxon>
        <taxon>Fictibacillaceae</taxon>
        <taxon>Fictibacillus</taxon>
    </lineage>
</organism>
<evidence type="ECO:0008006" key="3">
    <source>
        <dbReference type="Google" id="ProtNLM"/>
    </source>
</evidence>
<name>A0ABV2LPN3_9BACL</name>
<comment type="caution">
    <text evidence="1">The sequence shown here is derived from an EMBL/GenBank/DDBJ whole genome shotgun (WGS) entry which is preliminary data.</text>
</comment>
<dbReference type="PANTHER" id="PTHR39166:SF1">
    <property type="entry name" value="BLL1166 PROTEIN"/>
    <property type="match status" value="1"/>
</dbReference>
<protein>
    <recommendedName>
        <fullName evidence="3">Nucleotidyltransferase family protein</fullName>
    </recommendedName>
</protein>
<accession>A0ABV2LPN3</accession>
<evidence type="ECO:0000313" key="2">
    <source>
        <dbReference type="Proteomes" id="UP001549097"/>
    </source>
</evidence>
<gene>
    <name evidence="1" type="ORF">ABID52_003048</name>
</gene>
<evidence type="ECO:0000313" key="1">
    <source>
        <dbReference type="EMBL" id="MET3729467.1"/>
    </source>
</evidence>
<proteinExistence type="predicted"/>
<dbReference type="EMBL" id="JBEPMP010000001">
    <property type="protein sequence ID" value="MET3729467.1"/>
    <property type="molecule type" value="Genomic_DNA"/>
</dbReference>
<dbReference type="Proteomes" id="UP001549097">
    <property type="component" value="Unassembled WGS sequence"/>
</dbReference>